<proteinExistence type="predicted"/>
<organism evidence="1 2">
    <name type="scientific">Strongylus vulgaris</name>
    <name type="common">Blood worm</name>
    <dbReference type="NCBI Taxonomy" id="40348"/>
    <lineage>
        <taxon>Eukaryota</taxon>
        <taxon>Metazoa</taxon>
        <taxon>Ecdysozoa</taxon>
        <taxon>Nematoda</taxon>
        <taxon>Chromadorea</taxon>
        <taxon>Rhabditida</taxon>
        <taxon>Rhabditina</taxon>
        <taxon>Rhabditomorpha</taxon>
        <taxon>Strongyloidea</taxon>
        <taxon>Strongylidae</taxon>
        <taxon>Strongylus</taxon>
    </lineage>
</organism>
<dbReference type="AlphaFoldDB" id="A0A3P7KJV9"/>
<protein>
    <submittedName>
        <fullName evidence="1">Uncharacterized protein</fullName>
    </submittedName>
</protein>
<sequence length="32" mass="3257">MLSERNSEAESTAFLPTGAFGVLSGDGLGRVS</sequence>
<reference evidence="1 2" key="1">
    <citation type="submission" date="2018-11" db="EMBL/GenBank/DDBJ databases">
        <authorList>
            <consortium name="Pathogen Informatics"/>
        </authorList>
    </citation>
    <scope>NUCLEOTIDE SEQUENCE [LARGE SCALE GENOMIC DNA]</scope>
</reference>
<evidence type="ECO:0000313" key="2">
    <source>
        <dbReference type="Proteomes" id="UP000270094"/>
    </source>
</evidence>
<name>A0A3P7KJV9_STRVU</name>
<dbReference type="Proteomes" id="UP000270094">
    <property type="component" value="Unassembled WGS sequence"/>
</dbReference>
<accession>A0A3P7KJV9</accession>
<evidence type="ECO:0000313" key="1">
    <source>
        <dbReference type="EMBL" id="VDM68258.1"/>
    </source>
</evidence>
<dbReference type="EMBL" id="UYYB01008229">
    <property type="protein sequence ID" value="VDM68258.1"/>
    <property type="molecule type" value="Genomic_DNA"/>
</dbReference>
<gene>
    <name evidence="1" type="ORF">SVUK_LOCUS3256</name>
</gene>
<keyword evidence="2" id="KW-1185">Reference proteome</keyword>